<dbReference type="RefSeq" id="WP_117718669.1">
    <property type="nucleotide sequence ID" value="NZ_CP143947.1"/>
</dbReference>
<dbReference type="SMART" id="SM00974">
    <property type="entry name" value="T5orf172"/>
    <property type="match status" value="1"/>
</dbReference>
<dbReference type="EMBL" id="QSTP01000005">
    <property type="protein sequence ID" value="RGM72160.1"/>
    <property type="molecule type" value="Genomic_DNA"/>
</dbReference>
<organism evidence="2 3">
    <name type="scientific">Agathobacter rectalis</name>
    <dbReference type="NCBI Taxonomy" id="39491"/>
    <lineage>
        <taxon>Bacteria</taxon>
        <taxon>Bacillati</taxon>
        <taxon>Bacillota</taxon>
        <taxon>Clostridia</taxon>
        <taxon>Lachnospirales</taxon>
        <taxon>Lachnospiraceae</taxon>
        <taxon>Agathobacter</taxon>
    </lineage>
</organism>
<comment type="caution">
    <text evidence="2">The sequence shown here is derived from an EMBL/GenBank/DDBJ whole genome shotgun (WGS) entry which is preliminary data.</text>
</comment>
<proteinExistence type="predicted"/>
<evidence type="ECO:0000313" key="3">
    <source>
        <dbReference type="Proteomes" id="UP000260758"/>
    </source>
</evidence>
<dbReference type="Proteomes" id="UP000260758">
    <property type="component" value="Unassembled WGS sequence"/>
</dbReference>
<name>A0A3E4YBX6_9FIRM</name>
<dbReference type="AlphaFoldDB" id="A0A3E4YBX6"/>
<reference evidence="2 3" key="1">
    <citation type="submission" date="2018-08" db="EMBL/GenBank/DDBJ databases">
        <title>A genome reference for cultivated species of the human gut microbiota.</title>
        <authorList>
            <person name="Zou Y."/>
            <person name="Xue W."/>
            <person name="Luo G."/>
        </authorList>
    </citation>
    <scope>NUCLEOTIDE SEQUENCE [LARGE SCALE GENOMIC DNA]</scope>
    <source>
        <strain evidence="2 3">OM07-13</strain>
    </source>
</reference>
<feature type="domain" description="Bacteriophage T5 Orf172 DNA-binding" evidence="1">
    <location>
        <begin position="29"/>
        <end position="108"/>
    </location>
</feature>
<sequence length="132" mass="15227">MFINSYTNANYVNDNNFEIGENLGYIYILENEYRVKIGRTSRPGNRVKELNNSNSGGLQLKRMTVIGPMYIDKTIENLLHEKFKANKDNGEWYINISYDEIVDTAVNLCSSDSFNKNNNIRKLFIESNSPSK</sequence>
<dbReference type="Pfam" id="PF10544">
    <property type="entry name" value="T5orf172"/>
    <property type="match status" value="1"/>
</dbReference>
<gene>
    <name evidence="2" type="ORF">DXB99_06375</name>
</gene>
<dbReference type="InterPro" id="IPR018306">
    <property type="entry name" value="Phage_T5_Orf172_DNA-bd"/>
</dbReference>
<protein>
    <submittedName>
        <fullName evidence="2">GIY-YIG nuclease family protein</fullName>
    </submittedName>
</protein>
<evidence type="ECO:0000313" key="2">
    <source>
        <dbReference type="EMBL" id="RGM72160.1"/>
    </source>
</evidence>
<accession>A0A3E4YBX6</accession>
<evidence type="ECO:0000259" key="1">
    <source>
        <dbReference type="SMART" id="SM00974"/>
    </source>
</evidence>